<dbReference type="EMBL" id="CP034459">
    <property type="protein sequence ID" value="QBM89305.1"/>
    <property type="molecule type" value="Genomic_DNA"/>
</dbReference>
<protein>
    <submittedName>
        <fullName evidence="2">Uncharacterized protein</fullName>
    </submittedName>
</protein>
<keyword evidence="3" id="KW-1185">Reference proteome</keyword>
<evidence type="ECO:0000313" key="3">
    <source>
        <dbReference type="Proteomes" id="UP000292447"/>
    </source>
</evidence>
<keyword evidence="1" id="KW-0732">Signal</keyword>
<accession>A0A4P6XRE5</accession>
<name>A0A4P6XRE5_9ASCO</name>
<proteinExistence type="predicted"/>
<organism evidence="2 3">
    <name type="scientific">Metschnikowia aff. pulcherrima</name>
    <dbReference type="NCBI Taxonomy" id="2163413"/>
    <lineage>
        <taxon>Eukaryota</taxon>
        <taxon>Fungi</taxon>
        <taxon>Dikarya</taxon>
        <taxon>Ascomycota</taxon>
        <taxon>Saccharomycotina</taxon>
        <taxon>Pichiomycetes</taxon>
        <taxon>Metschnikowiaceae</taxon>
        <taxon>Metschnikowia</taxon>
    </lineage>
</organism>
<dbReference type="Proteomes" id="UP000292447">
    <property type="component" value="Chromosome IV"/>
</dbReference>
<dbReference type="AlphaFoldDB" id="A0A4P6XRE5"/>
<evidence type="ECO:0000256" key="1">
    <source>
        <dbReference type="SAM" id="SignalP"/>
    </source>
</evidence>
<feature type="signal peptide" evidence="1">
    <location>
        <begin position="1"/>
        <end position="20"/>
    </location>
</feature>
<gene>
    <name evidence="2" type="ORF">METSCH_D03740</name>
</gene>
<feature type="chain" id="PRO_5020551156" evidence="1">
    <location>
        <begin position="21"/>
        <end position="261"/>
    </location>
</feature>
<evidence type="ECO:0000313" key="2">
    <source>
        <dbReference type="EMBL" id="QBM89305.1"/>
    </source>
</evidence>
<sequence length="261" mass="29410">MNVMWRVYSILLIFTIGVKAIDDETLSLIRTSFQALNEYWRSFSNDRKSRIGPSLHVENVSEEYYLYSQSEEQQTFTLVAPENNSGKDLARFMKQEAFSCHQRLGFESASTLMNFGVSSAVKYDRFGDAKASALYVTKDGQDLEIVFPGMLWAGLYRDGLLVNSTQPSTFLSSGPEEFINQITQVLGIQLKGFNTSWQAREGDILLVTWADLAGKMSKIIDIAMLVAAESEVPLSQIAYNLKPYLNLERAKENILVAIRIT</sequence>
<reference evidence="3" key="1">
    <citation type="submission" date="2019-03" db="EMBL/GenBank/DDBJ databases">
        <title>Snf2 controls pulcherriminic acid biosynthesis and connects pigmentation and antifungal activity of the yeast Metschnikowia pulcherrima.</title>
        <authorList>
            <person name="Gore-Lloyd D."/>
            <person name="Sumann I."/>
            <person name="Brachmann A.O."/>
            <person name="Schneeberger K."/>
            <person name="Ortiz-Merino R.A."/>
            <person name="Moreno-Beltran M."/>
            <person name="Schlaefli M."/>
            <person name="Kirner P."/>
            <person name="Santos Kron A."/>
            <person name="Wolfe K.H."/>
            <person name="Piel J."/>
            <person name="Ahrens C.H."/>
            <person name="Henk D."/>
            <person name="Freimoser F.M."/>
        </authorList>
    </citation>
    <scope>NUCLEOTIDE SEQUENCE [LARGE SCALE GENOMIC DNA]</scope>
    <source>
        <strain evidence="3">APC 1.2</strain>
    </source>
</reference>